<dbReference type="InterPro" id="IPR029016">
    <property type="entry name" value="GAF-like_dom_sf"/>
</dbReference>
<organism evidence="6 7">
    <name type="scientific">Gordonia hydrophobica</name>
    <dbReference type="NCBI Taxonomy" id="40516"/>
    <lineage>
        <taxon>Bacteria</taxon>
        <taxon>Bacillati</taxon>
        <taxon>Actinomycetota</taxon>
        <taxon>Actinomycetes</taxon>
        <taxon>Mycobacteriales</taxon>
        <taxon>Gordoniaceae</taxon>
        <taxon>Gordonia</taxon>
    </lineage>
</organism>
<dbReference type="InterPro" id="IPR005471">
    <property type="entry name" value="Tscrpt_reg_IclR_N"/>
</dbReference>
<dbReference type="InterPro" id="IPR036390">
    <property type="entry name" value="WH_DNA-bd_sf"/>
</dbReference>
<evidence type="ECO:0000256" key="3">
    <source>
        <dbReference type="ARBA" id="ARBA00023163"/>
    </source>
</evidence>
<protein>
    <submittedName>
        <fullName evidence="6">IclR family transcriptional regulator</fullName>
    </submittedName>
</protein>
<keyword evidence="2" id="KW-0238">DNA-binding</keyword>
<evidence type="ECO:0000259" key="4">
    <source>
        <dbReference type="PROSITE" id="PS51077"/>
    </source>
</evidence>
<evidence type="ECO:0000256" key="2">
    <source>
        <dbReference type="ARBA" id="ARBA00023125"/>
    </source>
</evidence>
<dbReference type="InterPro" id="IPR050707">
    <property type="entry name" value="HTH_MetabolicPath_Reg"/>
</dbReference>
<keyword evidence="3" id="KW-0804">Transcription</keyword>
<keyword evidence="7" id="KW-1185">Reference proteome</keyword>
<name>A0ABZ2U6Z1_9ACTN</name>
<dbReference type="InterPro" id="IPR036388">
    <property type="entry name" value="WH-like_DNA-bd_sf"/>
</dbReference>
<sequence>MSVNTREAKPAPASNEHRTVSRVMTILELVIANEPSGLRLADLPEMLDAPKSSIHGLARGLVATGYLREHQGRYFQGPAVAMLAFSGQEVPAAFHHALEELVEISKETAILATLAGDTVINIDIIEPQQMIRATPPLHVRRPLWPNSYGKVFLAHMSEQRRNSYLRRKHADETEQEQIRAELETIRTSGFAVNKGEADADLYGVACPIVTGGSDVTLAIGVAGPASRIADRIDEIALSVQRVAQELSPPN</sequence>
<dbReference type="Gene3D" id="1.10.10.10">
    <property type="entry name" value="Winged helix-like DNA-binding domain superfamily/Winged helix DNA-binding domain"/>
    <property type="match status" value="1"/>
</dbReference>
<dbReference type="Gene3D" id="3.30.450.40">
    <property type="match status" value="1"/>
</dbReference>
<dbReference type="RefSeq" id="WP_066163516.1">
    <property type="nucleotide sequence ID" value="NZ_CP136137.1"/>
</dbReference>
<accession>A0ABZ2U6Z1</accession>
<feature type="domain" description="HTH iclR-type" evidence="4">
    <location>
        <begin position="17"/>
        <end position="78"/>
    </location>
</feature>
<dbReference type="EMBL" id="CP136137">
    <property type="protein sequence ID" value="WYY09323.1"/>
    <property type="molecule type" value="Genomic_DNA"/>
</dbReference>
<dbReference type="Proteomes" id="UP001479933">
    <property type="component" value="Chromosome"/>
</dbReference>
<dbReference type="PROSITE" id="PS51078">
    <property type="entry name" value="ICLR_ED"/>
    <property type="match status" value="1"/>
</dbReference>
<gene>
    <name evidence="6" type="ORF">RVF87_09795</name>
</gene>
<dbReference type="InterPro" id="IPR014757">
    <property type="entry name" value="Tscrpt_reg_IclR_C"/>
</dbReference>
<evidence type="ECO:0000259" key="5">
    <source>
        <dbReference type="PROSITE" id="PS51078"/>
    </source>
</evidence>
<dbReference type="Pfam" id="PF09339">
    <property type="entry name" value="HTH_IclR"/>
    <property type="match status" value="1"/>
</dbReference>
<dbReference type="SUPFAM" id="SSF46785">
    <property type="entry name" value="Winged helix' DNA-binding domain"/>
    <property type="match status" value="1"/>
</dbReference>
<feature type="domain" description="IclR-ED" evidence="5">
    <location>
        <begin position="76"/>
        <end position="250"/>
    </location>
</feature>
<dbReference type="SUPFAM" id="SSF55781">
    <property type="entry name" value="GAF domain-like"/>
    <property type="match status" value="1"/>
</dbReference>
<proteinExistence type="predicted"/>
<dbReference type="Pfam" id="PF01614">
    <property type="entry name" value="IclR_C"/>
    <property type="match status" value="1"/>
</dbReference>
<dbReference type="PANTHER" id="PTHR30136:SF35">
    <property type="entry name" value="HTH-TYPE TRANSCRIPTIONAL REGULATOR RV1719"/>
    <property type="match status" value="1"/>
</dbReference>
<keyword evidence="1" id="KW-0805">Transcription regulation</keyword>
<dbReference type="PANTHER" id="PTHR30136">
    <property type="entry name" value="HELIX-TURN-HELIX TRANSCRIPTIONAL REGULATOR, ICLR FAMILY"/>
    <property type="match status" value="1"/>
</dbReference>
<dbReference type="SMART" id="SM00346">
    <property type="entry name" value="HTH_ICLR"/>
    <property type="match status" value="1"/>
</dbReference>
<evidence type="ECO:0000313" key="7">
    <source>
        <dbReference type="Proteomes" id="UP001479933"/>
    </source>
</evidence>
<reference evidence="6 7" key="1">
    <citation type="journal article" date="2023" name="Virus Evol.">
        <title>Computational host range prediction-The good, the bad, and the ugly.</title>
        <authorList>
            <person name="Howell A.A."/>
            <person name="Versoza C.J."/>
            <person name="Pfeifer S.P."/>
        </authorList>
    </citation>
    <scope>NUCLEOTIDE SEQUENCE [LARGE SCALE GENOMIC DNA]</scope>
    <source>
        <strain evidence="6 7">1610/1b</strain>
    </source>
</reference>
<evidence type="ECO:0000256" key="1">
    <source>
        <dbReference type="ARBA" id="ARBA00023015"/>
    </source>
</evidence>
<dbReference type="PROSITE" id="PS51077">
    <property type="entry name" value="HTH_ICLR"/>
    <property type="match status" value="1"/>
</dbReference>
<evidence type="ECO:0000313" key="6">
    <source>
        <dbReference type="EMBL" id="WYY09323.1"/>
    </source>
</evidence>